<proteinExistence type="predicted"/>
<sequence length="200" mass="20345">MPISGSGKHLTSRKQCVLTYGEADRGRQSGSCPAGQGQPDLRQHLAQQRGMPTVPGGQSRDLFGERHRRAGRVLAAEAAHASGALSAGQAHELAGSIRDTGVPFYVAVLPDDPAYGGERIVDRLRVAVARPGVYAVALGSSFGAASDASVLPGHVSQALARQNLGRHHGTLPAVLDGFVADVAARTGGGGDHGGGFGDGG</sequence>
<name>A0A4D4JUT8_9ACTN</name>
<dbReference type="EMBL" id="BJHV01000001">
    <property type="protein sequence ID" value="GDY39422.1"/>
    <property type="molecule type" value="Genomic_DNA"/>
</dbReference>
<comment type="caution">
    <text evidence="1">The sequence shown here is derived from an EMBL/GenBank/DDBJ whole genome shotgun (WGS) entry which is preliminary data.</text>
</comment>
<reference evidence="1 2" key="1">
    <citation type="journal article" date="2020" name="Int. J. Syst. Evol. Microbiol.">
        <title>Reclassification of Streptomyces castelarensis and Streptomyces sporoclivatus as later heterotypic synonyms of Streptomyces antimycoticus.</title>
        <authorList>
            <person name="Komaki H."/>
            <person name="Tamura T."/>
        </authorList>
    </citation>
    <scope>NUCLEOTIDE SEQUENCE [LARGE SCALE GENOMIC DNA]</scope>
    <source>
        <strain evidence="1 2">NBRC 12839</strain>
    </source>
</reference>
<dbReference type="RefSeq" id="WP_228052402.1">
    <property type="nucleotide sequence ID" value="NZ_BJHV01000001.1"/>
</dbReference>
<evidence type="ECO:0000313" key="2">
    <source>
        <dbReference type="Proteomes" id="UP000299290"/>
    </source>
</evidence>
<dbReference type="Proteomes" id="UP000299290">
    <property type="component" value="Unassembled WGS sequence"/>
</dbReference>
<evidence type="ECO:0000313" key="1">
    <source>
        <dbReference type="EMBL" id="GDY39422.1"/>
    </source>
</evidence>
<organism evidence="1 2">
    <name type="scientific">Streptomyces antimycoticus</name>
    <dbReference type="NCBI Taxonomy" id="68175"/>
    <lineage>
        <taxon>Bacteria</taxon>
        <taxon>Bacillati</taxon>
        <taxon>Actinomycetota</taxon>
        <taxon>Actinomycetes</taxon>
        <taxon>Kitasatosporales</taxon>
        <taxon>Streptomycetaceae</taxon>
        <taxon>Streptomyces</taxon>
        <taxon>Streptomyces violaceusniger group</taxon>
    </lineage>
</organism>
<accession>A0A4D4JUT8</accession>
<dbReference type="AlphaFoldDB" id="A0A4D4JUT8"/>
<gene>
    <name evidence="1" type="ORF">SANT12839_003040</name>
</gene>
<protein>
    <submittedName>
        <fullName evidence="1">Uncharacterized protein</fullName>
    </submittedName>
</protein>
<keyword evidence="2" id="KW-1185">Reference proteome</keyword>